<proteinExistence type="predicted"/>
<name>A0A7M1S728_9BACT</name>
<dbReference type="Proteomes" id="UP000595074">
    <property type="component" value="Chromosome"/>
</dbReference>
<dbReference type="AlphaFoldDB" id="A0A7M1S728"/>
<accession>A0A7M1S728</accession>
<feature type="chain" id="PRO_5029794023" description="Periplasmic heavy metal sensor" evidence="1">
    <location>
        <begin position="18"/>
        <end position="204"/>
    </location>
</feature>
<dbReference type="EMBL" id="CP063164">
    <property type="protein sequence ID" value="QOR62922.1"/>
    <property type="molecule type" value="Genomic_DNA"/>
</dbReference>
<dbReference type="Gene3D" id="1.20.120.1490">
    <property type="match status" value="1"/>
</dbReference>
<dbReference type="RefSeq" id="WP_197549739.1">
    <property type="nucleotide sequence ID" value="NZ_CP063164.1"/>
</dbReference>
<evidence type="ECO:0000256" key="1">
    <source>
        <dbReference type="SAM" id="SignalP"/>
    </source>
</evidence>
<gene>
    <name evidence="2" type="ORF">IMZ28_05525</name>
</gene>
<reference evidence="2 3" key="1">
    <citation type="submission" date="2020-10" db="EMBL/GenBank/DDBJ databases">
        <title>The genome of sulfurovum sp.</title>
        <authorList>
            <person name="Xie S."/>
            <person name="Shao Z."/>
            <person name="Jiang L."/>
        </authorList>
    </citation>
    <scope>NUCLEOTIDE SEQUENCE [LARGE SCALE GENOMIC DNA]</scope>
    <source>
        <strain evidence="2 3">ST-419</strain>
    </source>
</reference>
<protein>
    <recommendedName>
        <fullName evidence="4">Periplasmic heavy metal sensor</fullName>
    </recommendedName>
</protein>
<keyword evidence="3" id="KW-1185">Reference proteome</keyword>
<evidence type="ECO:0008006" key="4">
    <source>
        <dbReference type="Google" id="ProtNLM"/>
    </source>
</evidence>
<sequence>MKKTTLFMIASATILLAAPGDAMPMQGMQGQGKGMMNSKCRMMHTKMAKKKMDSPFLIKHGLPHLTKMIMPYLNDPAFNLTAVQKEKLAGVRKETIGAIRQIKPEIMQLKKEIVLASSSGASADSLKSKVEKLADLEAKATMVHLKCIEKTKNILTKDQLLFLLANKNKMKNMRGQGKMKMMKCSSGKCGGMMGQGKMKMMQNQ</sequence>
<dbReference type="KEGG" id="sinu:IMZ28_05525"/>
<evidence type="ECO:0000313" key="3">
    <source>
        <dbReference type="Proteomes" id="UP000595074"/>
    </source>
</evidence>
<feature type="signal peptide" evidence="1">
    <location>
        <begin position="1"/>
        <end position="17"/>
    </location>
</feature>
<keyword evidence="1" id="KW-0732">Signal</keyword>
<organism evidence="2 3">
    <name type="scientific">Sulfurovum indicum</name>
    <dbReference type="NCBI Taxonomy" id="2779528"/>
    <lineage>
        <taxon>Bacteria</taxon>
        <taxon>Pseudomonadati</taxon>
        <taxon>Campylobacterota</taxon>
        <taxon>Epsilonproteobacteria</taxon>
        <taxon>Campylobacterales</taxon>
        <taxon>Sulfurovaceae</taxon>
        <taxon>Sulfurovum</taxon>
    </lineage>
</organism>
<evidence type="ECO:0000313" key="2">
    <source>
        <dbReference type="EMBL" id="QOR62922.1"/>
    </source>
</evidence>